<evidence type="ECO:0000256" key="3">
    <source>
        <dbReference type="ARBA" id="ARBA00022723"/>
    </source>
</evidence>
<dbReference type="PANTHER" id="PTHR30580">
    <property type="entry name" value="PRIMOSOMAL PROTEIN N"/>
    <property type="match status" value="1"/>
</dbReference>
<dbReference type="PANTHER" id="PTHR30580:SF0">
    <property type="entry name" value="PRIMOSOMAL PROTEIN N"/>
    <property type="match status" value="1"/>
</dbReference>
<dbReference type="Pfam" id="PF18319">
    <property type="entry name" value="Zn_ribbon_PriA"/>
    <property type="match status" value="1"/>
</dbReference>
<keyword evidence="7" id="KW-0238">DNA-binding</keyword>
<keyword evidence="1" id="KW-0639">Primosome</keyword>
<dbReference type="GO" id="GO:0006310">
    <property type="term" value="P:DNA recombination"/>
    <property type="evidence" value="ECO:0007669"/>
    <property type="project" value="InterPro"/>
</dbReference>
<dbReference type="InterPro" id="IPR042115">
    <property type="entry name" value="PriA_3primeBD_sf"/>
</dbReference>
<evidence type="ECO:0000256" key="1">
    <source>
        <dbReference type="ARBA" id="ARBA00022515"/>
    </source>
</evidence>
<dbReference type="GO" id="GO:0005524">
    <property type="term" value="F:ATP binding"/>
    <property type="evidence" value="ECO:0007669"/>
    <property type="project" value="UniProtKB-KW"/>
</dbReference>
<evidence type="ECO:0000256" key="7">
    <source>
        <dbReference type="ARBA" id="ARBA00023125"/>
    </source>
</evidence>
<dbReference type="InterPro" id="IPR005259">
    <property type="entry name" value="PriA"/>
</dbReference>
<evidence type="ECO:0000313" key="11">
    <source>
        <dbReference type="Proteomes" id="UP000216312"/>
    </source>
</evidence>
<evidence type="ECO:0000313" key="10">
    <source>
        <dbReference type="EMBL" id="OYV03058.1"/>
    </source>
</evidence>
<dbReference type="EMBL" id="NMUJ01000026">
    <property type="protein sequence ID" value="OYV03058.1"/>
    <property type="molecule type" value="Genomic_DNA"/>
</dbReference>
<proteinExistence type="predicted"/>
<dbReference type="GO" id="GO:1990077">
    <property type="term" value="C:primosome complex"/>
    <property type="evidence" value="ECO:0007669"/>
    <property type="project" value="UniProtKB-KW"/>
</dbReference>
<organism evidence="10 11">
    <name type="scientific">candidate division WOR-3 bacterium 4484_18</name>
    <dbReference type="NCBI Taxonomy" id="2020626"/>
    <lineage>
        <taxon>Bacteria</taxon>
        <taxon>Bacteria division WOR-3</taxon>
    </lineage>
</organism>
<protein>
    <submittedName>
        <fullName evidence="10">Primosomal protein N</fullName>
    </submittedName>
</protein>
<evidence type="ECO:0000259" key="8">
    <source>
        <dbReference type="Pfam" id="PF17764"/>
    </source>
</evidence>
<dbReference type="InterPro" id="IPR041222">
    <property type="entry name" value="PriA_3primeBD"/>
</dbReference>
<dbReference type="GO" id="GO:0006269">
    <property type="term" value="P:DNA replication, synthesis of primer"/>
    <property type="evidence" value="ECO:0007669"/>
    <property type="project" value="UniProtKB-KW"/>
</dbReference>
<feature type="domain" description="Primosomal protein N' 3' DNA-binding" evidence="8">
    <location>
        <begin position="12"/>
        <end position="95"/>
    </location>
</feature>
<sequence>MYVKVGIDAGDFTYETQLPVKPGCMVVVPFKRTTKIGWVIDISREPNLPEAIKLRKVRQLISRKQVIENNLIQLAKWVANYYVAEVGHVIEHMLPQSIRRKSITRLLPRAKEFEIKNVRPQVDVLWEVDPTVRWDYYKHAIERTLSEGKDVLVLVPEQRDHRMLQDVPFYTSELRDSDKKRLWLALRRGDLRVVCGTRSAVFLPFRGLGLIIVEREDSKHYKEQDHPHYHARDVAIMRAMFEGIRVILGTGSPSLETYLNIKKGKYKLVNEPKFDELKIDVITLRKRQIFSPELKRKISNILQRGGKVVLFINLRGYSRYLICEDCGHTLRCPRCGVGLVYYRAGKMLRCHYCGYKEVAPTVCPNCQGTNIRYVSLGVERVLRRARASGLRQYFGMWSLIRLTLSL</sequence>
<dbReference type="Proteomes" id="UP000216312">
    <property type="component" value="Unassembled WGS sequence"/>
</dbReference>
<evidence type="ECO:0000256" key="5">
    <source>
        <dbReference type="ARBA" id="ARBA00022833"/>
    </source>
</evidence>
<feature type="domain" description="PriA DNA helicase Cys-rich region (CRR)" evidence="9">
    <location>
        <begin position="332"/>
        <end position="357"/>
    </location>
</feature>
<dbReference type="Gene3D" id="3.40.1440.60">
    <property type="entry name" value="PriA, 3(prime) DNA-binding domain"/>
    <property type="match status" value="1"/>
</dbReference>
<keyword evidence="4" id="KW-0547">Nucleotide-binding</keyword>
<dbReference type="GO" id="GO:0003677">
    <property type="term" value="F:DNA binding"/>
    <property type="evidence" value="ECO:0007669"/>
    <property type="project" value="UniProtKB-KW"/>
</dbReference>
<name>A0A257LTQ9_UNCW3</name>
<evidence type="ECO:0000259" key="9">
    <source>
        <dbReference type="Pfam" id="PF18319"/>
    </source>
</evidence>
<dbReference type="InterPro" id="IPR040498">
    <property type="entry name" value="PriA_CRR"/>
</dbReference>
<dbReference type="Gene3D" id="3.40.50.300">
    <property type="entry name" value="P-loop containing nucleotide triphosphate hydrolases"/>
    <property type="match status" value="1"/>
</dbReference>
<dbReference type="GO" id="GO:0043138">
    <property type="term" value="F:3'-5' DNA helicase activity"/>
    <property type="evidence" value="ECO:0007669"/>
    <property type="project" value="TreeGrafter"/>
</dbReference>
<gene>
    <name evidence="10" type="primary">priA</name>
    <name evidence="10" type="ORF">CGW93_02700</name>
</gene>
<dbReference type="SUPFAM" id="SSF52540">
    <property type="entry name" value="P-loop containing nucleoside triphosphate hydrolases"/>
    <property type="match status" value="1"/>
</dbReference>
<dbReference type="GO" id="GO:0006302">
    <property type="term" value="P:double-strand break repair"/>
    <property type="evidence" value="ECO:0007669"/>
    <property type="project" value="InterPro"/>
</dbReference>
<reference evidence="11" key="1">
    <citation type="submission" date="2017-07" db="EMBL/GenBank/DDBJ databases">
        <title>Novel pathways for hydrocarbon cycling and metabolic interdependencies in hydrothermal sediment communities.</title>
        <authorList>
            <person name="Dombrowski N."/>
            <person name="Seitz K."/>
            <person name="Teske A."/>
            <person name="Baker B."/>
        </authorList>
    </citation>
    <scope>NUCLEOTIDE SEQUENCE [LARGE SCALE GENOMIC DNA]</scope>
</reference>
<dbReference type="GO" id="GO:0046872">
    <property type="term" value="F:metal ion binding"/>
    <property type="evidence" value="ECO:0007669"/>
    <property type="project" value="UniProtKB-KW"/>
</dbReference>
<dbReference type="Pfam" id="PF17764">
    <property type="entry name" value="PriA_3primeBD"/>
    <property type="match status" value="1"/>
</dbReference>
<comment type="caution">
    <text evidence="10">The sequence shown here is derived from an EMBL/GenBank/DDBJ whole genome shotgun (WGS) entry which is preliminary data.</text>
</comment>
<evidence type="ECO:0000256" key="2">
    <source>
        <dbReference type="ARBA" id="ARBA00022705"/>
    </source>
</evidence>
<keyword evidence="3" id="KW-0479">Metal-binding</keyword>
<accession>A0A257LTQ9</accession>
<dbReference type="AlphaFoldDB" id="A0A257LTQ9"/>
<keyword evidence="2" id="KW-0235">DNA replication</keyword>
<keyword evidence="5" id="KW-0862">Zinc</keyword>
<dbReference type="NCBIfam" id="TIGR00595">
    <property type="entry name" value="priA"/>
    <property type="match status" value="1"/>
</dbReference>
<evidence type="ECO:0000256" key="4">
    <source>
        <dbReference type="ARBA" id="ARBA00022741"/>
    </source>
</evidence>
<dbReference type="GO" id="GO:0006270">
    <property type="term" value="P:DNA replication initiation"/>
    <property type="evidence" value="ECO:0007669"/>
    <property type="project" value="TreeGrafter"/>
</dbReference>
<evidence type="ECO:0000256" key="6">
    <source>
        <dbReference type="ARBA" id="ARBA00022840"/>
    </source>
</evidence>
<keyword evidence="6" id="KW-0067">ATP-binding</keyword>
<dbReference type="InterPro" id="IPR027417">
    <property type="entry name" value="P-loop_NTPase"/>
</dbReference>